<organism evidence="1 2">
    <name type="scientific">Pseudoalteromonas fenneropenaei</name>
    <dbReference type="NCBI Taxonomy" id="1737459"/>
    <lineage>
        <taxon>Bacteria</taxon>
        <taxon>Pseudomonadati</taxon>
        <taxon>Pseudomonadota</taxon>
        <taxon>Gammaproteobacteria</taxon>
        <taxon>Alteromonadales</taxon>
        <taxon>Pseudoalteromonadaceae</taxon>
        <taxon>Pseudoalteromonas</taxon>
    </lineage>
</organism>
<protein>
    <submittedName>
        <fullName evidence="1">BREX-1 system phosphatase PglZ type B</fullName>
    </submittedName>
</protein>
<dbReference type="RefSeq" id="WP_377127793.1">
    <property type="nucleotide sequence ID" value="NZ_JBHRSD010000039.1"/>
</dbReference>
<evidence type="ECO:0000313" key="2">
    <source>
        <dbReference type="Proteomes" id="UP001595453"/>
    </source>
</evidence>
<proteinExistence type="predicted"/>
<comment type="caution">
    <text evidence="1">The sequence shown here is derived from an EMBL/GenBank/DDBJ whole genome shotgun (WGS) entry which is preliminary data.</text>
</comment>
<name>A0ABV7CPZ3_9GAMM</name>
<reference evidence="2" key="1">
    <citation type="journal article" date="2019" name="Int. J. Syst. Evol. Microbiol.">
        <title>The Global Catalogue of Microorganisms (GCM) 10K type strain sequencing project: providing services to taxonomists for standard genome sequencing and annotation.</title>
        <authorList>
            <consortium name="The Broad Institute Genomics Platform"/>
            <consortium name="The Broad Institute Genome Sequencing Center for Infectious Disease"/>
            <person name="Wu L."/>
            <person name="Ma J."/>
        </authorList>
    </citation>
    <scope>NUCLEOTIDE SEQUENCE [LARGE SCALE GENOMIC DNA]</scope>
    <source>
        <strain evidence="2">KCTC 42730</strain>
    </source>
</reference>
<dbReference type="NCBIfam" id="NF033450">
    <property type="entry name" value="BREX_PglZ_1_B"/>
    <property type="match status" value="1"/>
</dbReference>
<dbReference type="EMBL" id="JBHRSD010000039">
    <property type="protein sequence ID" value="MFC3034466.1"/>
    <property type="molecule type" value="Genomic_DNA"/>
</dbReference>
<gene>
    <name evidence="1" type="primary">pglZ</name>
    <name evidence="1" type="ORF">ACFOEE_18320</name>
</gene>
<keyword evidence="2" id="KW-1185">Reference proteome</keyword>
<accession>A0ABV7CPZ3</accession>
<dbReference type="Proteomes" id="UP001595453">
    <property type="component" value="Unassembled WGS sequence"/>
</dbReference>
<evidence type="ECO:0000313" key="1">
    <source>
        <dbReference type="EMBL" id="MFC3034466.1"/>
    </source>
</evidence>
<sequence>MLVVSQLIQQLRQCATFNPASQVAPAVVLWTDKDGQWKKAMPYIKEQLPELIELVEPDGFYQPDKRIGPAIWVKCIVAGTLEENLIPEGKTPILYMPGVERKDLRAIESCPERLQPLAELQYRGCWWVYNTAGRDWSVSAFLTNPAVGIEFDIAKDKRTQEAIVQILPELLETPIDKLQGRKLQADDFYALVMDDLPRDILSWLNNPHEKQELWQGSKWDVFSTSCFNQYGFKADSSDIESALHLLCQAEHAWQPVWARFADTAINLPNLLEQLKRIAFDGLSAVNPENYLSENIRDDQDIEATFKRVSTQDRQAIKAALEQIWHTQAARQSWLWTRLGYSPWLEILREVMTVLTHTERVYSGSTPESMAQHYQEQFWQVDAAVLKAMAKAKDIHQQETLAQVLSVIYTPWLEQTTLNFQQLVETQYYPGHNQVNEPSGNYRTASHVLFFVDGLRFDTAKWLEQKLVDVGLSSHLSTRWAALPSLTATAKAAVTPVVDLLKGQLDNAYFKPVVADTDAEFSSHQLKKLLAENGWQYLDGLETGDPQGLAWVQTGDLDNLGHAQQRKLPLFIEGVLNDVVSRIRALVDAGWGKVTIVTDHGWLWVPDGLPSADLHKSLGKNRQRRCAILKDNVQHDGLVMPWFWNPDVSIAMAPGISAFVAGDHYNHGGLSLQECLTPTLVVTINNA</sequence>
<dbReference type="Pfam" id="PF08665">
    <property type="entry name" value="PglZ"/>
    <property type="match status" value="1"/>
</dbReference>